<dbReference type="AlphaFoldDB" id="A0A8K0X2Q8"/>
<feature type="region of interest" description="Disordered" evidence="1">
    <location>
        <begin position="1"/>
        <end position="37"/>
    </location>
</feature>
<evidence type="ECO:0000313" key="3">
    <source>
        <dbReference type="Proteomes" id="UP000813385"/>
    </source>
</evidence>
<protein>
    <submittedName>
        <fullName evidence="2">Uncharacterized protein</fullName>
    </submittedName>
</protein>
<dbReference type="Proteomes" id="UP000813385">
    <property type="component" value="Unassembled WGS sequence"/>
</dbReference>
<evidence type="ECO:0000256" key="1">
    <source>
        <dbReference type="SAM" id="MobiDB-lite"/>
    </source>
</evidence>
<feature type="compositionally biased region" description="Basic and acidic residues" evidence="1">
    <location>
        <begin position="88"/>
        <end position="98"/>
    </location>
</feature>
<keyword evidence="3" id="KW-1185">Reference proteome</keyword>
<feature type="region of interest" description="Disordered" evidence="1">
    <location>
        <begin position="88"/>
        <end position="107"/>
    </location>
</feature>
<dbReference type="EMBL" id="JAGPXD010000003">
    <property type="protein sequence ID" value="KAH7361916.1"/>
    <property type="molecule type" value="Genomic_DNA"/>
</dbReference>
<reference evidence="2" key="1">
    <citation type="journal article" date="2021" name="Nat. Commun.">
        <title>Genetic determinants of endophytism in the Arabidopsis root mycobiome.</title>
        <authorList>
            <person name="Mesny F."/>
            <person name="Miyauchi S."/>
            <person name="Thiergart T."/>
            <person name="Pickel B."/>
            <person name="Atanasova L."/>
            <person name="Karlsson M."/>
            <person name="Huettel B."/>
            <person name="Barry K.W."/>
            <person name="Haridas S."/>
            <person name="Chen C."/>
            <person name="Bauer D."/>
            <person name="Andreopoulos W."/>
            <person name="Pangilinan J."/>
            <person name="LaButti K."/>
            <person name="Riley R."/>
            <person name="Lipzen A."/>
            <person name="Clum A."/>
            <person name="Drula E."/>
            <person name="Henrissat B."/>
            <person name="Kohler A."/>
            <person name="Grigoriev I.V."/>
            <person name="Martin F.M."/>
            <person name="Hacquard S."/>
        </authorList>
    </citation>
    <scope>NUCLEOTIDE SEQUENCE</scope>
    <source>
        <strain evidence="2">MPI-CAGE-AT-0016</strain>
    </source>
</reference>
<evidence type="ECO:0000313" key="2">
    <source>
        <dbReference type="EMBL" id="KAH7361916.1"/>
    </source>
</evidence>
<comment type="caution">
    <text evidence="2">The sequence shown here is derived from an EMBL/GenBank/DDBJ whole genome shotgun (WGS) entry which is preliminary data.</text>
</comment>
<name>A0A8K0X2Q8_9PEZI</name>
<proteinExistence type="predicted"/>
<sequence length="241" mass="26539">MDVKSPSPLPWRFDRTASSGTPSPMKDSRTVDGAGTLESQEPSDVRFIFFPLLCMSSPVAAAFSLLPAPLGRDLLGCQPTLSFVSTEKKTKKLWEHNPSRHSRATKRVSAAPIPSSLCAAETFEKISTRPGRQTTHNDCLPCPDFGGPLKDLLLPDKQPADPATCGPPGIRLIDRPAQTLIETLYQTRDMRGCCFTRDNGVTSLAVRQCLSRQPHLTSPPPRTSLPRLHANPWVPMWTWNN</sequence>
<organism evidence="2 3">
    <name type="scientific">Plectosphaerella cucumerina</name>
    <dbReference type="NCBI Taxonomy" id="40658"/>
    <lineage>
        <taxon>Eukaryota</taxon>
        <taxon>Fungi</taxon>
        <taxon>Dikarya</taxon>
        <taxon>Ascomycota</taxon>
        <taxon>Pezizomycotina</taxon>
        <taxon>Sordariomycetes</taxon>
        <taxon>Hypocreomycetidae</taxon>
        <taxon>Glomerellales</taxon>
        <taxon>Plectosphaerellaceae</taxon>
        <taxon>Plectosphaerella</taxon>
    </lineage>
</organism>
<accession>A0A8K0X2Q8</accession>
<gene>
    <name evidence="2" type="ORF">B0T11DRAFT_78927</name>
</gene>